<dbReference type="Proteomes" id="UP000198309">
    <property type="component" value="Unassembled WGS sequence"/>
</dbReference>
<dbReference type="Pfam" id="PF03693">
    <property type="entry name" value="ParD_antitoxin"/>
    <property type="match status" value="1"/>
</dbReference>
<dbReference type="EMBL" id="FNEC01000002">
    <property type="protein sequence ID" value="SDI15574.1"/>
    <property type="molecule type" value="Genomic_DNA"/>
</dbReference>
<reference evidence="3 6" key="1">
    <citation type="submission" date="2016-10" db="EMBL/GenBank/DDBJ databases">
        <authorList>
            <person name="de Groot N.N."/>
        </authorList>
    </citation>
    <scope>NUCLEOTIDE SEQUENCE [LARGE SCALE GENOMIC DNA]</scope>
    <source>
        <strain evidence="3 6">CCM 7361</strain>
    </source>
</reference>
<proteinExistence type="predicted"/>
<name>A0A239F2V9_9PSED</name>
<keyword evidence="5" id="KW-1185">Reference proteome</keyword>
<dbReference type="Gene3D" id="6.10.10.120">
    <property type="entry name" value="Antitoxin ParD1-like"/>
    <property type="match status" value="1"/>
</dbReference>
<dbReference type="GO" id="GO:0006355">
    <property type="term" value="P:regulation of DNA-templated transcription"/>
    <property type="evidence" value="ECO:0007669"/>
    <property type="project" value="InterPro"/>
</dbReference>
<accession>A0A239F2V9</accession>
<dbReference type="NCBIfam" id="TIGR02606">
    <property type="entry name" value="antidote_CC2985"/>
    <property type="match status" value="1"/>
</dbReference>
<dbReference type="SUPFAM" id="SSF47598">
    <property type="entry name" value="Ribbon-helix-helix"/>
    <property type="match status" value="1"/>
</dbReference>
<reference evidence="4 5" key="2">
    <citation type="submission" date="2017-06" db="EMBL/GenBank/DDBJ databases">
        <authorList>
            <person name="Varghese N."/>
            <person name="Submissions S."/>
        </authorList>
    </citation>
    <scope>NUCLEOTIDE SEQUENCE [LARGE SCALE GENOMIC DNA]</scope>
    <source>
        <strain evidence="4 5">RLD-1</strain>
    </source>
</reference>
<dbReference type="EMBL" id="FZPC01000003">
    <property type="protein sequence ID" value="SNS51165.1"/>
    <property type="molecule type" value="Genomic_DNA"/>
</dbReference>
<evidence type="ECO:0000313" key="5">
    <source>
        <dbReference type="Proteomes" id="UP000198309"/>
    </source>
</evidence>
<evidence type="ECO:0000313" key="4">
    <source>
        <dbReference type="EMBL" id="SNS51165.1"/>
    </source>
</evidence>
<keyword evidence="2" id="KW-1277">Toxin-antitoxin system</keyword>
<evidence type="ECO:0000313" key="3">
    <source>
        <dbReference type="EMBL" id="SDI15574.1"/>
    </source>
</evidence>
<dbReference type="InterPro" id="IPR022789">
    <property type="entry name" value="ParD"/>
</dbReference>
<evidence type="ECO:0000256" key="1">
    <source>
        <dbReference type="ARBA" id="ARBA00017940"/>
    </source>
</evidence>
<evidence type="ECO:0000313" key="6">
    <source>
        <dbReference type="Proteomes" id="UP000199693"/>
    </source>
</evidence>
<dbReference type="InterPro" id="IPR010985">
    <property type="entry name" value="Ribbon_hlx_hlx"/>
</dbReference>
<protein>
    <recommendedName>
        <fullName evidence="1">Antitoxin ParD</fullName>
    </recommendedName>
</protein>
<dbReference type="Proteomes" id="UP000199693">
    <property type="component" value="Unassembled WGS sequence"/>
</dbReference>
<gene>
    <name evidence="3" type="ORF">SAMN05216189_1002255</name>
    <name evidence="4" type="ORF">SAMN06295949_1033</name>
</gene>
<evidence type="ECO:0000256" key="2">
    <source>
        <dbReference type="ARBA" id="ARBA00022649"/>
    </source>
</evidence>
<dbReference type="RefSeq" id="WP_089390058.1">
    <property type="nucleotide sequence ID" value="NZ_FNEC01000002.1"/>
</dbReference>
<dbReference type="InterPro" id="IPR038296">
    <property type="entry name" value="ParD_sf"/>
</dbReference>
<dbReference type="CDD" id="cd22231">
    <property type="entry name" value="RHH_NikR_HicB-like"/>
    <property type="match status" value="1"/>
</dbReference>
<organism evidence="3 6">
    <name type="scientific">Pseudomonas delhiensis</name>
    <dbReference type="NCBI Taxonomy" id="366289"/>
    <lineage>
        <taxon>Bacteria</taxon>
        <taxon>Pseudomonadati</taxon>
        <taxon>Pseudomonadota</taxon>
        <taxon>Gammaproteobacteria</taxon>
        <taxon>Pseudomonadales</taxon>
        <taxon>Pseudomonadaceae</taxon>
        <taxon>Pseudomonas</taxon>
    </lineage>
</organism>
<sequence length="93" mass="10396">MATHNVVLPQSMEKSIDDLVSEGRYQNFSEVVRAGLRLLLEREAEESAKLVALRNATSSGIMQLETGRFVEIASEAQLEEYLEELGQLANSRQ</sequence>
<dbReference type="AlphaFoldDB" id="A0A239F2V9"/>